<dbReference type="InterPro" id="IPR050178">
    <property type="entry name" value="AspA/AstE_fam"/>
</dbReference>
<evidence type="ECO:0000256" key="1">
    <source>
        <dbReference type="ARBA" id="ARBA00001947"/>
    </source>
</evidence>
<evidence type="ECO:0000313" key="7">
    <source>
        <dbReference type="Proteomes" id="UP001201449"/>
    </source>
</evidence>
<dbReference type="Gene3D" id="3.40.630.10">
    <property type="entry name" value="Zn peptidases"/>
    <property type="match status" value="1"/>
</dbReference>
<keyword evidence="3" id="KW-0378">Hydrolase</keyword>
<comment type="caution">
    <text evidence="6">The sequence shown here is derived from an EMBL/GenBank/DDBJ whole genome shotgun (WGS) entry which is preliminary data.</text>
</comment>
<name>A0ABS9BZM5_9BACT</name>
<proteinExistence type="predicted"/>
<evidence type="ECO:0000313" key="6">
    <source>
        <dbReference type="EMBL" id="MCF1752333.1"/>
    </source>
</evidence>
<protein>
    <submittedName>
        <fullName evidence="6">Succinylglutamate desuccinylase/aspartoacylase family protein</fullName>
    </submittedName>
</protein>
<dbReference type="SUPFAM" id="SSF53187">
    <property type="entry name" value="Zn-dependent exopeptidases"/>
    <property type="match status" value="1"/>
</dbReference>
<keyword evidence="4" id="KW-0862">Zinc</keyword>
<keyword evidence="2" id="KW-0479">Metal-binding</keyword>
<evidence type="ECO:0000259" key="5">
    <source>
        <dbReference type="Pfam" id="PF24827"/>
    </source>
</evidence>
<dbReference type="InterPro" id="IPR055438">
    <property type="entry name" value="AstE_AspA_cat"/>
</dbReference>
<accession>A0ABS9BZM5</accession>
<evidence type="ECO:0000256" key="4">
    <source>
        <dbReference type="ARBA" id="ARBA00022833"/>
    </source>
</evidence>
<dbReference type="RefSeq" id="WP_234862229.1">
    <property type="nucleotide sequence ID" value="NZ_JAKEVZ010000011.1"/>
</dbReference>
<dbReference type="EMBL" id="JAKEVZ010000011">
    <property type="protein sequence ID" value="MCF1752333.1"/>
    <property type="molecule type" value="Genomic_DNA"/>
</dbReference>
<dbReference type="PANTHER" id="PTHR15162">
    <property type="entry name" value="ASPARTOACYLASE"/>
    <property type="match status" value="1"/>
</dbReference>
<evidence type="ECO:0000256" key="3">
    <source>
        <dbReference type="ARBA" id="ARBA00022801"/>
    </source>
</evidence>
<dbReference type="Pfam" id="PF24827">
    <property type="entry name" value="AstE_AspA_cat"/>
    <property type="match status" value="1"/>
</dbReference>
<sequence length="401" mass="45946">MKKALHRLVKDKLPPRSPLRIIGDIGSRKQGPVAIFFAGIHGNEPAGVTALERLFAALSPRENDLKGRVIGIRGNIRALEKQSRYLDEDLNRLWTKEAIQRIRIKPVLLEEEHEMLEILDFLEEVIDASAGPFYFFDLHTTSGKSAPFMTINDALANRKFAALFPVPIILGIEEYLTGPLLSYVNELGYVALGFEGGQHQDPQSIERCKAFSQLCLEFAGIFQVDGPASSQEAYRTLQHPAFDKGSFFEIIEVYKVAEFEVFRMRPGFESFQTVQKGTPVALHQGHEILFPQDAHIFMPLYQSQGKEGFFVIRKVPRFFLNLSAFLRKFKFDNLLVLLPGVSWGNKKKEILRVDRKVAKFLAKQLFHLLGYRLKVLDGRFIRLYNRERATKKQTYKEAAWW</sequence>
<reference evidence="6 7" key="1">
    <citation type="submission" date="2022-01" db="EMBL/GenBank/DDBJ databases">
        <title>Mariniradius saccharolyticus sp. nov., isolated from sediment of a river.</title>
        <authorList>
            <person name="Liu H."/>
        </authorList>
    </citation>
    <scope>NUCLEOTIDE SEQUENCE [LARGE SCALE GENOMIC DNA]</scope>
    <source>
        <strain evidence="6 7">RY-2</strain>
    </source>
</reference>
<keyword evidence="7" id="KW-1185">Reference proteome</keyword>
<organism evidence="6 7">
    <name type="scientific">Mariniradius sediminis</name>
    <dbReference type="NCBI Taxonomy" id="2909237"/>
    <lineage>
        <taxon>Bacteria</taxon>
        <taxon>Pseudomonadati</taxon>
        <taxon>Bacteroidota</taxon>
        <taxon>Cytophagia</taxon>
        <taxon>Cytophagales</taxon>
        <taxon>Cyclobacteriaceae</taxon>
        <taxon>Mariniradius</taxon>
    </lineage>
</organism>
<feature type="domain" description="Succinylglutamate desuccinylase/Aspartoacylase catalytic" evidence="5">
    <location>
        <begin position="31"/>
        <end position="153"/>
    </location>
</feature>
<dbReference type="Proteomes" id="UP001201449">
    <property type="component" value="Unassembled WGS sequence"/>
</dbReference>
<evidence type="ECO:0000256" key="2">
    <source>
        <dbReference type="ARBA" id="ARBA00022723"/>
    </source>
</evidence>
<gene>
    <name evidence="6" type="ORF">L0U89_14815</name>
</gene>
<comment type="cofactor">
    <cofactor evidence="1">
        <name>Zn(2+)</name>
        <dbReference type="ChEBI" id="CHEBI:29105"/>
    </cofactor>
</comment>
<dbReference type="PANTHER" id="PTHR15162:SF7">
    <property type="entry name" value="SUCCINYLGLUTAMATE DESUCCINYLASE"/>
    <property type="match status" value="1"/>
</dbReference>